<evidence type="ECO:0000313" key="4">
    <source>
        <dbReference type="EMBL" id="KAG6390302.1"/>
    </source>
</evidence>
<dbReference type="PANTHER" id="PTHR24286">
    <property type="entry name" value="CYTOCHROME P450 26"/>
    <property type="match status" value="1"/>
</dbReference>
<gene>
    <name evidence="4" type="ORF">SASPL_148034</name>
</gene>
<keyword evidence="5" id="KW-1185">Reference proteome</keyword>
<name>A0A8X8Z402_SALSN</name>
<dbReference type="InterPro" id="IPR036396">
    <property type="entry name" value="Cyt_P450_sf"/>
</dbReference>
<evidence type="ECO:0000256" key="2">
    <source>
        <dbReference type="ARBA" id="ARBA00023004"/>
    </source>
</evidence>
<keyword evidence="2" id="KW-0408">Iron</keyword>
<reference evidence="4" key="2">
    <citation type="submission" date="2020-08" db="EMBL/GenBank/DDBJ databases">
        <title>Plant Genome Project.</title>
        <authorList>
            <person name="Zhang R.-G."/>
        </authorList>
    </citation>
    <scope>NUCLEOTIDE SEQUENCE</scope>
    <source>
        <strain evidence="4">Huo1</strain>
        <tissue evidence="4">Leaf</tissue>
    </source>
</reference>
<organism evidence="4">
    <name type="scientific">Salvia splendens</name>
    <name type="common">Scarlet sage</name>
    <dbReference type="NCBI Taxonomy" id="180675"/>
    <lineage>
        <taxon>Eukaryota</taxon>
        <taxon>Viridiplantae</taxon>
        <taxon>Streptophyta</taxon>
        <taxon>Embryophyta</taxon>
        <taxon>Tracheophyta</taxon>
        <taxon>Spermatophyta</taxon>
        <taxon>Magnoliopsida</taxon>
        <taxon>eudicotyledons</taxon>
        <taxon>Gunneridae</taxon>
        <taxon>Pentapetalae</taxon>
        <taxon>asterids</taxon>
        <taxon>lamiids</taxon>
        <taxon>Lamiales</taxon>
        <taxon>Lamiaceae</taxon>
        <taxon>Nepetoideae</taxon>
        <taxon>Mentheae</taxon>
        <taxon>Salviinae</taxon>
        <taxon>Salvia</taxon>
        <taxon>Salvia subgen. Calosphace</taxon>
        <taxon>core Calosphace</taxon>
    </lineage>
</organism>
<feature type="transmembrane region" description="Helical" evidence="3">
    <location>
        <begin position="20"/>
        <end position="44"/>
    </location>
</feature>
<proteinExistence type="predicted"/>
<dbReference type="PANTHER" id="PTHR24286:SF53">
    <property type="entry name" value="BETA-AMYRIN 28-OXIDASE-LIKE"/>
    <property type="match status" value="1"/>
</dbReference>
<sequence>MVAAKNEDGEYMSCSAIANVLIGLLVGAEYEISSLITIVIYYLAELPHIYNQVLEDCKIERPERASDDEGFGEDEVVVRECLRLTPPSLGAFKESTAEFTYAGFTIPKGWKRARRFIDQERGKFLVIAGAARSMIVAHIG</sequence>
<keyword evidence="3" id="KW-0472">Membrane</keyword>
<dbReference type="GO" id="GO:0016125">
    <property type="term" value="P:sterol metabolic process"/>
    <property type="evidence" value="ECO:0007669"/>
    <property type="project" value="TreeGrafter"/>
</dbReference>
<dbReference type="AlphaFoldDB" id="A0A8X8Z402"/>
<dbReference type="SUPFAM" id="SSF48264">
    <property type="entry name" value="Cytochrome P450"/>
    <property type="match status" value="1"/>
</dbReference>
<protein>
    <submittedName>
        <fullName evidence="4">Uncharacterized protein</fullName>
    </submittedName>
</protein>
<dbReference type="GO" id="GO:0020037">
    <property type="term" value="F:heme binding"/>
    <property type="evidence" value="ECO:0007669"/>
    <property type="project" value="InterPro"/>
</dbReference>
<dbReference type="Gene3D" id="1.10.630.10">
    <property type="entry name" value="Cytochrome P450"/>
    <property type="match status" value="1"/>
</dbReference>
<dbReference type="EMBL" id="PNBA02000019">
    <property type="protein sequence ID" value="KAG6390302.1"/>
    <property type="molecule type" value="Genomic_DNA"/>
</dbReference>
<evidence type="ECO:0000256" key="1">
    <source>
        <dbReference type="ARBA" id="ARBA00022723"/>
    </source>
</evidence>
<reference evidence="4" key="1">
    <citation type="submission" date="2018-01" db="EMBL/GenBank/DDBJ databases">
        <authorList>
            <person name="Mao J.F."/>
        </authorList>
    </citation>
    <scope>NUCLEOTIDE SEQUENCE</scope>
    <source>
        <strain evidence="4">Huo1</strain>
        <tissue evidence="4">Leaf</tissue>
    </source>
</reference>
<comment type="caution">
    <text evidence="4">The sequence shown here is derived from an EMBL/GenBank/DDBJ whole genome shotgun (WGS) entry which is preliminary data.</text>
</comment>
<keyword evidence="3" id="KW-0812">Transmembrane</keyword>
<dbReference type="GO" id="GO:0016705">
    <property type="term" value="F:oxidoreductase activity, acting on paired donors, with incorporation or reduction of molecular oxygen"/>
    <property type="evidence" value="ECO:0007669"/>
    <property type="project" value="InterPro"/>
</dbReference>
<keyword evidence="3" id="KW-1133">Transmembrane helix</keyword>
<keyword evidence="1" id="KW-0479">Metal-binding</keyword>
<dbReference type="GO" id="GO:0004497">
    <property type="term" value="F:monooxygenase activity"/>
    <property type="evidence" value="ECO:0007669"/>
    <property type="project" value="InterPro"/>
</dbReference>
<accession>A0A8X8Z402</accession>
<dbReference type="Proteomes" id="UP000298416">
    <property type="component" value="Unassembled WGS sequence"/>
</dbReference>
<dbReference type="GO" id="GO:0005506">
    <property type="term" value="F:iron ion binding"/>
    <property type="evidence" value="ECO:0007669"/>
    <property type="project" value="InterPro"/>
</dbReference>
<evidence type="ECO:0000313" key="5">
    <source>
        <dbReference type="Proteomes" id="UP000298416"/>
    </source>
</evidence>
<evidence type="ECO:0000256" key="3">
    <source>
        <dbReference type="SAM" id="Phobius"/>
    </source>
</evidence>